<name>A0A2X1AL89_9BACI</name>
<feature type="domain" description="Tyr recombinase" evidence="2">
    <location>
        <begin position="1"/>
        <end position="126"/>
    </location>
</feature>
<evidence type="ECO:0000313" key="3">
    <source>
        <dbReference type="EMBL" id="SPU39084.1"/>
    </source>
</evidence>
<dbReference type="GO" id="GO:0003677">
    <property type="term" value="F:DNA binding"/>
    <property type="evidence" value="ECO:0007669"/>
    <property type="project" value="InterPro"/>
</dbReference>
<keyword evidence="1" id="KW-0233">DNA recombination</keyword>
<organism evidence="3 4">
    <name type="scientific">Lysinibacillus capsici</name>
    <dbReference type="NCBI Taxonomy" id="2115968"/>
    <lineage>
        <taxon>Bacteria</taxon>
        <taxon>Bacillati</taxon>
        <taxon>Bacillota</taxon>
        <taxon>Bacilli</taxon>
        <taxon>Bacillales</taxon>
        <taxon>Bacillaceae</taxon>
        <taxon>Lysinibacillus</taxon>
    </lineage>
</organism>
<accession>A0A2X1AL89</accession>
<dbReference type="Pfam" id="PF00589">
    <property type="entry name" value="Phage_integrase"/>
    <property type="match status" value="1"/>
</dbReference>
<proteinExistence type="predicted"/>
<dbReference type="SUPFAM" id="SSF56349">
    <property type="entry name" value="DNA breaking-rejoining enzymes"/>
    <property type="match status" value="1"/>
</dbReference>
<sequence length="143" mass="16182">MYIIQFYCYLIQQTFFPLRLLCKQILLKHGKQLDDQLFVFINTFNNLLHGAAIHKMFRDTILKAGILNNDGEPKITFHGLRHTHATILLNSGQNVKAIAQRLGNTPAMIYEIYGHVMKELEEQSVEVFSRSLNCGTGASSGAN</sequence>
<reference evidence="3 4" key="1">
    <citation type="submission" date="2018-06" db="EMBL/GenBank/DDBJ databases">
        <authorList>
            <consortium name="Pathogen Informatics"/>
            <person name="Doyle S."/>
        </authorList>
    </citation>
    <scope>NUCLEOTIDE SEQUENCE [LARGE SCALE GENOMIC DNA]</scope>
    <source>
        <strain evidence="3 4">NCTC7582</strain>
    </source>
</reference>
<evidence type="ECO:0000313" key="4">
    <source>
        <dbReference type="Proteomes" id="UP000251431"/>
    </source>
</evidence>
<dbReference type="GO" id="GO:0015074">
    <property type="term" value="P:DNA integration"/>
    <property type="evidence" value="ECO:0007669"/>
    <property type="project" value="InterPro"/>
</dbReference>
<dbReference type="InterPro" id="IPR013762">
    <property type="entry name" value="Integrase-like_cat_sf"/>
</dbReference>
<protein>
    <submittedName>
        <fullName evidence="3">Tyrosine recombinase XerC</fullName>
    </submittedName>
</protein>
<dbReference type="Gene3D" id="1.10.443.10">
    <property type="entry name" value="Intergrase catalytic core"/>
    <property type="match status" value="1"/>
</dbReference>
<dbReference type="Proteomes" id="UP000251431">
    <property type="component" value="Unassembled WGS sequence"/>
</dbReference>
<dbReference type="GO" id="GO:0006310">
    <property type="term" value="P:DNA recombination"/>
    <property type="evidence" value="ECO:0007669"/>
    <property type="project" value="UniProtKB-KW"/>
</dbReference>
<dbReference type="AlphaFoldDB" id="A0A2X1AL89"/>
<dbReference type="PROSITE" id="PS51898">
    <property type="entry name" value="TYR_RECOMBINASE"/>
    <property type="match status" value="1"/>
</dbReference>
<dbReference type="EMBL" id="UAQE01000004">
    <property type="protein sequence ID" value="SPU39084.1"/>
    <property type="molecule type" value="Genomic_DNA"/>
</dbReference>
<gene>
    <name evidence="3" type="primary">xerC1_2</name>
    <name evidence="3" type="ORF">NCTC7582_05063</name>
</gene>
<dbReference type="InterPro" id="IPR002104">
    <property type="entry name" value="Integrase_catalytic"/>
</dbReference>
<dbReference type="RefSeq" id="WP_233436410.1">
    <property type="nucleotide sequence ID" value="NZ_UAQE01000004.1"/>
</dbReference>
<dbReference type="InterPro" id="IPR011010">
    <property type="entry name" value="DNA_brk_join_enz"/>
</dbReference>
<evidence type="ECO:0000259" key="2">
    <source>
        <dbReference type="PROSITE" id="PS51898"/>
    </source>
</evidence>
<evidence type="ECO:0000256" key="1">
    <source>
        <dbReference type="ARBA" id="ARBA00023172"/>
    </source>
</evidence>